<protein>
    <submittedName>
        <fullName evidence="1">Uncharacterized protein</fullName>
    </submittedName>
</protein>
<gene>
    <name evidence="1" type="ORF">J2W98_003726</name>
</gene>
<dbReference type="RefSeq" id="WP_310168704.1">
    <property type="nucleotide sequence ID" value="NZ_JAVDUG010000004.1"/>
</dbReference>
<organism evidence="1 2">
    <name type="scientific">Paenibacillus peoriae</name>
    <dbReference type="NCBI Taxonomy" id="59893"/>
    <lineage>
        <taxon>Bacteria</taxon>
        <taxon>Bacillati</taxon>
        <taxon>Bacillota</taxon>
        <taxon>Bacilli</taxon>
        <taxon>Bacillales</taxon>
        <taxon>Paenibacillaceae</taxon>
        <taxon>Paenibacillus</taxon>
    </lineage>
</organism>
<keyword evidence="2" id="KW-1185">Reference proteome</keyword>
<reference evidence="1 2" key="1">
    <citation type="submission" date="2023-07" db="EMBL/GenBank/DDBJ databases">
        <title>Sorghum-associated microbial communities from plants grown in Nebraska, USA.</title>
        <authorList>
            <person name="Schachtman D."/>
        </authorList>
    </citation>
    <scope>NUCLEOTIDE SEQUENCE [LARGE SCALE GENOMIC DNA]</scope>
    <source>
        <strain evidence="1 2">BE143</strain>
    </source>
</reference>
<evidence type="ECO:0000313" key="2">
    <source>
        <dbReference type="Proteomes" id="UP001266807"/>
    </source>
</evidence>
<comment type="caution">
    <text evidence="1">The sequence shown here is derived from an EMBL/GenBank/DDBJ whole genome shotgun (WGS) entry which is preliminary data.</text>
</comment>
<evidence type="ECO:0000313" key="1">
    <source>
        <dbReference type="EMBL" id="MDR6779446.1"/>
    </source>
</evidence>
<sequence length="60" mass="6871">MITLLVEDETKIEETLSKKDNSYRIGNRHCKIGRLEEIPISNVLVNDLSVTELLMLLKSN</sequence>
<dbReference type="EMBL" id="JAVDUG010000004">
    <property type="protein sequence ID" value="MDR6779446.1"/>
    <property type="molecule type" value="Genomic_DNA"/>
</dbReference>
<dbReference type="Proteomes" id="UP001266807">
    <property type="component" value="Unassembled WGS sequence"/>
</dbReference>
<name>A0ABU1QIH8_9BACL</name>
<proteinExistence type="predicted"/>
<accession>A0ABU1QIH8</accession>